<organism evidence="4 5">
    <name type="scientific">Hyella patelloides LEGE 07179</name>
    <dbReference type="NCBI Taxonomy" id="945734"/>
    <lineage>
        <taxon>Bacteria</taxon>
        <taxon>Bacillati</taxon>
        <taxon>Cyanobacteriota</taxon>
        <taxon>Cyanophyceae</taxon>
        <taxon>Pleurocapsales</taxon>
        <taxon>Hyellaceae</taxon>
        <taxon>Hyella</taxon>
    </lineage>
</organism>
<gene>
    <name evidence="4" type="ORF">H1P_4460002</name>
</gene>
<dbReference type="PANTHER" id="PTHR10605">
    <property type="entry name" value="HEPARAN SULFATE SULFOTRANSFERASE"/>
    <property type="match status" value="1"/>
</dbReference>
<dbReference type="GO" id="GO:0008146">
    <property type="term" value="F:sulfotransferase activity"/>
    <property type="evidence" value="ECO:0007669"/>
    <property type="project" value="InterPro"/>
</dbReference>
<dbReference type="OrthoDB" id="9797480at2"/>
<evidence type="ECO:0000259" key="3">
    <source>
        <dbReference type="Pfam" id="PF00685"/>
    </source>
</evidence>
<evidence type="ECO:0000256" key="1">
    <source>
        <dbReference type="ARBA" id="ARBA00022679"/>
    </source>
</evidence>
<dbReference type="InterPro" id="IPR000863">
    <property type="entry name" value="Sulfotransferase_dom"/>
</dbReference>
<reference evidence="4 5" key="1">
    <citation type="submission" date="2019-01" db="EMBL/GenBank/DDBJ databases">
        <authorList>
            <person name="Brito A."/>
        </authorList>
    </citation>
    <scope>NUCLEOTIDE SEQUENCE [LARGE SCALE GENOMIC DNA]</scope>
    <source>
        <strain evidence="4">1</strain>
    </source>
</reference>
<name>A0A563VYB0_9CYAN</name>
<keyword evidence="1" id="KW-0808">Transferase</keyword>
<dbReference type="Pfam" id="PF00685">
    <property type="entry name" value="Sulfotransfer_1"/>
    <property type="match status" value="1"/>
</dbReference>
<sequence length="286" mass="33698">MSEVSEVTKKLPSFLGIGAMRSGTTWLDNILRSHPDIYLPERRKEIHFFDLYYDKGINWYQDFFPTEEQRQNYQQIGEITPAYLYLPEIPSRIKDSIPNCRFLVILRNPVDRAYSHYGFWVKNSAEKRAFEDLLEQEPEIIGKGMYYQQFERYLQHFPRESFLVLIFEEITQNPLPALEQLSKFLAVDSHKFDLSTTSQKKNASASVLFPQARALACKFRDFLRNNDIDWLWNLAKSSGVNQIFETTGKPLPPLNREIRAKLIDRYSSDVSNLEKLLDIDFSLWKY</sequence>
<dbReference type="SUPFAM" id="SSF52540">
    <property type="entry name" value="P-loop containing nucleoside triphosphate hydrolases"/>
    <property type="match status" value="1"/>
</dbReference>
<accession>A0A563VYB0</accession>
<keyword evidence="5" id="KW-1185">Reference proteome</keyword>
<keyword evidence="2" id="KW-0325">Glycoprotein</keyword>
<proteinExistence type="predicted"/>
<dbReference type="Proteomes" id="UP000320055">
    <property type="component" value="Unassembled WGS sequence"/>
</dbReference>
<evidence type="ECO:0000256" key="2">
    <source>
        <dbReference type="ARBA" id="ARBA00023180"/>
    </source>
</evidence>
<dbReference type="AlphaFoldDB" id="A0A563VYB0"/>
<feature type="domain" description="Sulfotransferase" evidence="3">
    <location>
        <begin position="17"/>
        <end position="188"/>
    </location>
</feature>
<protein>
    <recommendedName>
        <fullName evidence="3">Sulfotransferase domain-containing protein</fullName>
    </recommendedName>
</protein>
<dbReference type="PANTHER" id="PTHR10605:SF56">
    <property type="entry name" value="BIFUNCTIONAL HEPARAN SULFATE N-DEACETYLASE_N-SULFOTRANSFERASE"/>
    <property type="match status" value="1"/>
</dbReference>
<dbReference type="Gene3D" id="3.40.50.300">
    <property type="entry name" value="P-loop containing nucleotide triphosphate hydrolases"/>
    <property type="match status" value="1"/>
</dbReference>
<dbReference type="InterPro" id="IPR027417">
    <property type="entry name" value="P-loop_NTPase"/>
</dbReference>
<evidence type="ECO:0000313" key="4">
    <source>
        <dbReference type="EMBL" id="VEP16411.1"/>
    </source>
</evidence>
<dbReference type="InterPro" id="IPR037359">
    <property type="entry name" value="NST/OST"/>
</dbReference>
<dbReference type="RefSeq" id="WP_144875240.1">
    <property type="nucleotide sequence ID" value="NZ_LR214181.1"/>
</dbReference>
<dbReference type="EMBL" id="CAACVJ010000386">
    <property type="protein sequence ID" value="VEP16411.1"/>
    <property type="molecule type" value="Genomic_DNA"/>
</dbReference>
<evidence type="ECO:0000313" key="5">
    <source>
        <dbReference type="Proteomes" id="UP000320055"/>
    </source>
</evidence>